<evidence type="ECO:0000313" key="10">
    <source>
        <dbReference type="Proteomes" id="UP001500218"/>
    </source>
</evidence>
<keyword evidence="2" id="KW-0813">Transport</keyword>
<dbReference type="SMART" id="SM00382">
    <property type="entry name" value="AAA"/>
    <property type="match status" value="1"/>
</dbReference>
<evidence type="ECO:0000256" key="6">
    <source>
        <dbReference type="ARBA" id="ARBA00022927"/>
    </source>
</evidence>
<dbReference type="InterPro" id="IPR040627">
    <property type="entry name" value="T3SS_ATPase_C"/>
</dbReference>
<proteinExistence type="predicted"/>
<keyword evidence="9" id="KW-0969">Cilium</keyword>
<protein>
    <submittedName>
        <fullName evidence="9">Flagellar protein export ATPase FliI</fullName>
    </submittedName>
</protein>
<keyword evidence="6" id="KW-0653">Protein transport</keyword>
<evidence type="ECO:0000256" key="5">
    <source>
        <dbReference type="ARBA" id="ARBA00022840"/>
    </source>
</evidence>
<dbReference type="CDD" id="cd01136">
    <property type="entry name" value="ATPase_flagellum-secretory_path_III"/>
    <property type="match status" value="1"/>
</dbReference>
<feature type="domain" description="AAA+ ATPase" evidence="8">
    <location>
        <begin position="156"/>
        <end position="337"/>
    </location>
</feature>
<evidence type="ECO:0000313" key="9">
    <source>
        <dbReference type="EMBL" id="GAA1823560.1"/>
    </source>
</evidence>
<dbReference type="InterPro" id="IPR027417">
    <property type="entry name" value="P-loop_NTPase"/>
</dbReference>
<name>A0ABN2MHJ5_9ACTN</name>
<evidence type="ECO:0000256" key="4">
    <source>
        <dbReference type="ARBA" id="ARBA00022741"/>
    </source>
</evidence>
<organism evidence="9 10">
    <name type="scientific">Luedemannella flava</name>
    <dbReference type="NCBI Taxonomy" id="349316"/>
    <lineage>
        <taxon>Bacteria</taxon>
        <taxon>Bacillati</taxon>
        <taxon>Actinomycetota</taxon>
        <taxon>Actinomycetes</taxon>
        <taxon>Micromonosporales</taxon>
        <taxon>Micromonosporaceae</taxon>
        <taxon>Luedemannella</taxon>
    </lineage>
</organism>
<dbReference type="InterPro" id="IPR050053">
    <property type="entry name" value="ATPase_alpha/beta_chains"/>
</dbReference>
<dbReference type="PANTHER" id="PTHR15184:SF9">
    <property type="entry name" value="SPI-1 TYPE 3 SECRETION SYSTEM ATPASE"/>
    <property type="match status" value="1"/>
</dbReference>
<dbReference type="InterPro" id="IPR005714">
    <property type="entry name" value="ATPase_T3SS_FliI/YscN"/>
</dbReference>
<dbReference type="PANTHER" id="PTHR15184">
    <property type="entry name" value="ATP SYNTHASE"/>
    <property type="match status" value="1"/>
</dbReference>
<evidence type="ECO:0000256" key="7">
    <source>
        <dbReference type="ARBA" id="ARBA00022967"/>
    </source>
</evidence>
<evidence type="ECO:0000256" key="2">
    <source>
        <dbReference type="ARBA" id="ARBA00022448"/>
    </source>
</evidence>
<keyword evidence="9" id="KW-0966">Cell projection</keyword>
<dbReference type="Proteomes" id="UP001500218">
    <property type="component" value="Unassembled WGS sequence"/>
</dbReference>
<reference evidence="9 10" key="1">
    <citation type="journal article" date="2019" name="Int. J. Syst. Evol. Microbiol.">
        <title>The Global Catalogue of Microorganisms (GCM) 10K type strain sequencing project: providing services to taxonomists for standard genome sequencing and annotation.</title>
        <authorList>
            <consortium name="The Broad Institute Genomics Platform"/>
            <consortium name="The Broad Institute Genome Sequencing Center for Infectious Disease"/>
            <person name="Wu L."/>
            <person name="Ma J."/>
        </authorList>
    </citation>
    <scope>NUCLEOTIDE SEQUENCE [LARGE SCALE GENOMIC DNA]</scope>
    <source>
        <strain evidence="9 10">JCM 13250</strain>
    </source>
</reference>
<evidence type="ECO:0000256" key="1">
    <source>
        <dbReference type="ARBA" id="ARBA00004496"/>
    </source>
</evidence>
<keyword evidence="9" id="KW-0282">Flagellum</keyword>
<sequence>MTPLLRERVGDMTRAAAPRSFGRVTTVVGLRVTVEGVDARLGDLVRIGSDRDAIFAEVVAIDGERLNCLPLGPLHGIGAGSPVLATGGPLMVPVGGALRGRVLDGLARPMDGGEPLRGCDWVALDAAPPPALDRQRVLAPMTLGVRALDTLVPCGRGQRMGIFAGSGVGKSSLMSMITRGTTAEITVVALIGERGREVREFIENDLGPEGLANAIVVVATSDQPPLVRLRAGFVATRIAEWYRDQGSDVLLLMDSLTRTAMAQREVGLSVGEPPATRGYPPSVFGTLASLLERAGPGAVGSITGLYTVLVEGDDHNEPIADAARSILDGHIVLDRRLATAGHFPTIEPLDSISRVANAVTTPEQRAQATALRRLLAAHREVRELVEIGAYVPGTNAEADIARAKWPEIQSFLRQDLAETTSAEAAWAHLQSLLDASEVSL</sequence>
<gene>
    <name evidence="9" type="primary">fliI</name>
    <name evidence="9" type="ORF">GCM10009682_49790</name>
</gene>
<dbReference type="Pfam" id="PF18269">
    <property type="entry name" value="T3SS_ATPase_C"/>
    <property type="match status" value="1"/>
</dbReference>
<dbReference type="Gene3D" id="3.40.50.12240">
    <property type="match status" value="1"/>
</dbReference>
<dbReference type="Pfam" id="PF00006">
    <property type="entry name" value="ATP-synt_ab"/>
    <property type="match status" value="1"/>
</dbReference>
<keyword evidence="5" id="KW-0067">ATP-binding</keyword>
<comment type="caution">
    <text evidence="9">The sequence shown here is derived from an EMBL/GenBank/DDBJ whole genome shotgun (WGS) entry which is preliminary data.</text>
</comment>
<evidence type="ECO:0000259" key="8">
    <source>
        <dbReference type="SMART" id="SM00382"/>
    </source>
</evidence>
<keyword evidence="4" id="KW-0547">Nucleotide-binding</keyword>
<keyword evidence="3" id="KW-0963">Cytoplasm</keyword>
<dbReference type="NCBIfam" id="TIGR01026">
    <property type="entry name" value="fliI_yscN"/>
    <property type="match status" value="1"/>
</dbReference>
<dbReference type="InterPro" id="IPR000194">
    <property type="entry name" value="ATPase_F1/V1/A1_a/bsu_nucl-bd"/>
</dbReference>
<keyword evidence="10" id="KW-1185">Reference proteome</keyword>
<accession>A0ABN2MHJ5</accession>
<dbReference type="SUPFAM" id="SSF52540">
    <property type="entry name" value="P-loop containing nucleoside triphosphate hydrolases"/>
    <property type="match status" value="1"/>
</dbReference>
<dbReference type="EMBL" id="BAAALT010000204">
    <property type="protein sequence ID" value="GAA1823560.1"/>
    <property type="molecule type" value="Genomic_DNA"/>
</dbReference>
<evidence type="ECO:0000256" key="3">
    <source>
        <dbReference type="ARBA" id="ARBA00022490"/>
    </source>
</evidence>
<dbReference type="InterPro" id="IPR003593">
    <property type="entry name" value="AAA+_ATPase"/>
</dbReference>
<keyword evidence="7" id="KW-1278">Translocase</keyword>
<comment type="subcellular location">
    <subcellularLocation>
        <location evidence="1">Cytoplasm</location>
    </subcellularLocation>
</comment>
<dbReference type="RefSeq" id="WP_344137171.1">
    <property type="nucleotide sequence ID" value="NZ_BAAALT010000204.1"/>
</dbReference>